<feature type="compositionally biased region" description="Polar residues" evidence="2">
    <location>
        <begin position="3508"/>
        <end position="3519"/>
    </location>
</feature>
<feature type="compositionally biased region" description="Polar residues" evidence="2">
    <location>
        <begin position="510"/>
        <end position="525"/>
    </location>
</feature>
<feature type="compositionally biased region" description="Low complexity" evidence="2">
    <location>
        <begin position="581"/>
        <end position="605"/>
    </location>
</feature>
<feature type="compositionally biased region" description="Low complexity" evidence="2">
    <location>
        <begin position="1165"/>
        <end position="1231"/>
    </location>
</feature>
<feature type="compositionally biased region" description="Polar residues" evidence="2">
    <location>
        <begin position="2246"/>
        <end position="2256"/>
    </location>
</feature>
<feature type="compositionally biased region" description="Polar residues" evidence="2">
    <location>
        <begin position="2080"/>
        <end position="2093"/>
    </location>
</feature>
<feature type="compositionally biased region" description="Polar residues" evidence="2">
    <location>
        <begin position="1918"/>
        <end position="1930"/>
    </location>
</feature>
<feature type="region of interest" description="Disordered" evidence="2">
    <location>
        <begin position="2774"/>
        <end position="2862"/>
    </location>
</feature>
<organism evidence="3 4">
    <name type="scientific">Apatococcus lobatus</name>
    <dbReference type="NCBI Taxonomy" id="904363"/>
    <lineage>
        <taxon>Eukaryota</taxon>
        <taxon>Viridiplantae</taxon>
        <taxon>Chlorophyta</taxon>
        <taxon>core chlorophytes</taxon>
        <taxon>Trebouxiophyceae</taxon>
        <taxon>Chlorellales</taxon>
        <taxon>Chlorellaceae</taxon>
        <taxon>Apatococcus</taxon>
    </lineage>
</organism>
<feature type="compositionally biased region" description="Polar residues" evidence="2">
    <location>
        <begin position="3592"/>
        <end position="3601"/>
    </location>
</feature>
<feature type="region of interest" description="Disordered" evidence="2">
    <location>
        <begin position="3546"/>
        <end position="3819"/>
    </location>
</feature>
<feature type="compositionally biased region" description="Polar residues" evidence="2">
    <location>
        <begin position="1559"/>
        <end position="1568"/>
    </location>
</feature>
<feature type="coiled-coil region" evidence="1">
    <location>
        <begin position="2963"/>
        <end position="3081"/>
    </location>
</feature>
<evidence type="ECO:0000256" key="1">
    <source>
        <dbReference type="SAM" id="Coils"/>
    </source>
</evidence>
<feature type="compositionally biased region" description="Polar residues" evidence="2">
    <location>
        <begin position="1871"/>
        <end position="1881"/>
    </location>
</feature>
<feature type="compositionally biased region" description="Low complexity" evidence="2">
    <location>
        <begin position="324"/>
        <end position="343"/>
    </location>
</feature>
<feature type="region of interest" description="Disordered" evidence="2">
    <location>
        <begin position="4098"/>
        <end position="4141"/>
    </location>
</feature>
<feature type="compositionally biased region" description="Polar residues" evidence="2">
    <location>
        <begin position="1842"/>
        <end position="1855"/>
    </location>
</feature>
<protein>
    <submittedName>
        <fullName evidence="3">Uncharacterized protein</fullName>
    </submittedName>
</protein>
<feature type="compositionally biased region" description="Polar residues" evidence="2">
    <location>
        <begin position="68"/>
        <end position="77"/>
    </location>
</feature>
<feature type="compositionally biased region" description="Low complexity" evidence="2">
    <location>
        <begin position="395"/>
        <end position="405"/>
    </location>
</feature>
<accession>A0AAW1RHI4</accession>
<feature type="compositionally biased region" description="Low complexity" evidence="2">
    <location>
        <begin position="1980"/>
        <end position="1990"/>
    </location>
</feature>
<feature type="compositionally biased region" description="Low complexity" evidence="2">
    <location>
        <begin position="3920"/>
        <end position="3934"/>
    </location>
</feature>
<feature type="region of interest" description="Disordered" evidence="2">
    <location>
        <begin position="948"/>
        <end position="968"/>
    </location>
</feature>
<feature type="region of interest" description="Disordered" evidence="2">
    <location>
        <begin position="1304"/>
        <end position="1491"/>
    </location>
</feature>
<proteinExistence type="predicted"/>
<dbReference type="Proteomes" id="UP001438707">
    <property type="component" value="Unassembled WGS sequence"/>
</dbReference>
<feature type="region of interest" description="Disordered" evidence="2">
    <location>
        <begin position="2413"/>
        <end position="2606"/>
    </location>
</feature>
<name>A0AAW1RHI4_9CHLO</name>
<feature type="compositionally biased region" description="Polar residues" evidence="2">
    <location>
        <begin position="1149"/>
        <end position="1161"/>
    </location>
</feature>
<evidence type="ECO:0000313" key="4">
    <source>
        <dbReference type="Proteomes" id="UP001438707"/>
    </source>
</evidence>
<feature type="compositionally biased region" description="Polar residues" evidence="2">
    <location>
        <begin position="103"/>
        <end position="113"/>
    </location>
</feature>
<feature type="region of interest" description="Disordered" evidence="2">
    <location>
        <begin position="581"/>
        <end position="725"/>
    </location>
</feature>
<dbReference type="EMBL" id="JALJOS010000011">
    <property type="protein sequence ID" value="KAK9833097.1"/>
    <property type="molecule type" value="Genomic_DNA"/>
</dbReference>
<feature type="compositionally biased region" description="Polar residues" evidence="2">
    <location>
        <begin position="1247"/>
        <end position="1270"/>
    </location>
</feature>
<feature type="compositionally biased region" description="Low complexity" evidence="2">
    <location>
        <begin position="4443"/>
        <end position="4452"/>
    </location>
</feature>
<feature type="compositionally biased region" description="Low complexity" evidence="2">
    <location>
        <begin position="4344"/>
        <end position="4378"/>
    </location>
</feature>
<feature type="compositionally biased region" description="Low complexity" evidence="2">
    <location>
        <begin position="2469"/>
        <end position="2494"/>
    </location>
</feature>
<feature type="compositionally biased region" description="Polar residues" evidence="2">
    <location>
        <begin position="610"/>
        <end position="636"/>
    </location>
</feature>
<sequence length="4495" mass="458880">MRPSKRSGFGAATAAPERETKRRQPSSSTAVAQLATGSSQTAVGVGASHAPAALGHHPAAPMPAFTHGRSTVKSDTQAARAKPRSQRSMASTRSLLRRHMATNIVSASTQTQGPAMTISQAPAAAAAPQSYLATQQISALNASNGPIDMESDTSGPSSSVAAATHDTAHPPPGRDAQMHASTSDADHTASDSSKEYRPGLHAPIATRHADSAGPSARQHAQAEATQAPVPPRLGATAKREVPGARRHTTWGSAVRVPAPGNAPPPRWSTGTANRALVKRPVASDPPSTTVVKRVAEPGKAPTAAPVPHAKMSAAVQGVVTKKVASGSSSFRAPARPSASAESGKGMSRTRLMGSKRRASTSENDPHASGMEHVTHEQETYTQKRPVTSAELSRPSSSAAAKSTAKPDPWLQAATEPSAPASAVPSTQARTAHEPVSTPQQPSPASHQPTRIGSDDHGPAGGMSETSNQLRSTSPLQSASAASATKRRRSTASHDRYKAASSPQPLQPSSIMNSRSLMGNQAGTQSPRRHVHPGASYVSQHDIGMPDAKISTSAGPSSSGAETAGVGSPVAAAVVPMAVGLTRPTRSSSARAQSKRSASSNRSMSHGSRRTTSIGTQQASAANYGQSATSHSTQSNGRDGKDRPWRFSTSTNSRPPAAGGQVARSVQPKQPAAEVNAASRLADEGTATMDSVASAPASEAMSLSKPLQPSNHAEPANAAALPPSTNQPLLSVAHETMGTVVICPTGRGSGDMPEPLGGGGMFASDVAMEISAESSITAESASSQTVGGLHFIESAEIPTASVQQLTVDGDGDNDSSMRQNTSTPIARADAMMLVAEHQPDLKPSVANMPEHPVQNQSTGAMLFASKAPMSLQQPAIVAENDAPEHQDMEAHSPDSTSPAAAAAEADALPTPAPMLYSNAAFLASPRGQVSPLPQRLTTTLEAPLVVASSRKGPSGWSLEDNHSSSRGSLDDAQSAFINPAFMDARGSEEGPGTPEAQALMRSPPGAVSMVQLLAPLDEPSSKTSAAEAAEVMREDRTERAVQASHDTQTCIEKSLDAQQPAAPPALMSPEPALSMTGAWPAASTPPGMPEELQTPAAEQLLMALQQQLPFASASARRLAASPLLKQMLRTQAPEPTPSTPFWDRDIEGPSDTSAAGTPSQVSPEPVQETASSQASATGTAAAGPGEAAAVPAVRTPASPSAQAADSSHPDAAASASAKSSPAGSSSSSPQSSFPGFQIPMQVDDAASSPHTNESAQQREASIREAQSQEAGPSTPMRQPGNAWGALFSPERSPVGSAIDAIAKGPTALQIRSETPAVQARGTPPPPPTGLQTPWDALFSSPGGLASPQAALATSHSSPAAAADPLLVSGQPLPALSSAPQSAPPEQATHEIPGRSGHGGGFVALLEASLTELAGPAQAPENTTAAAASSKGSANLQQTSPQAPAGPADALHQAATQQQNGGHEVMSMRPDSAADAVPTAHLSSTSPVQQGPEVAVNLRQSIPGPSISLDLVLAPADTQLRSAASPLDSEATLTMQPSSALQSELPLMGTPTWGWGLGETPQPSLQTSPAASHHGAGVRADTGGQVRGIDTVIPASPAESVGSATGPHERLQDATLPSSPNFGGFQLPGSQTAHSVQAFGAARPASMPASSSLPGLQHKDSPQSMSSGTPLYSGLSSTEAGSERAESEQVPTPVFRGFDSSPGDLDASLGTLDAASPASWLSGSRLSSQDSGDVSSALAPSPIAYPSYSSGVSADTSARPSSLPDISEDEPLSPGLASQLSQTLVSGPSSCPPEAGGASSATCASAQQTSSSARRHQQGGISSTPPGSPVHEHPTPASDAPPKNTLSSTDHSPSASGSPDVMSEGTGGESEVPVSTPSASAMSEPNLHPGQHARLSQNVRMSRGCYGDIHSMDGSLWDTPASSSSGNQSTAQLGGHDDEPLVPTPGSAQSSGEHQGPIGMERPRRPHSTSSSDEWLRNQAGSSSTSRTNSHRSFSEGSQGSDEAHPVSGESPVSVETSSSSPSSRAASSPEAQASAVSRHTASAVSDAQAESAMSPQSSTEDQSAGSVGVASLSAGVASRLPSHSQTSSAASQEKVQQDRQEHGSSVLSSIQDHAIGSPMQAVDGSVQSHGPSGTCLPRSASMDVEVGSLGGDWAQDAQTLGLNPPDMQPHLDDRTQQPATPSAMPSSASAAEAIVTNSSADIAAQQLTPGYHAGASPSFELGFGAAQQQSEDIPPTPQFQAFGGSAGSPQEQATPQMSRFARVEHAPTAPPQQPLASYSSLESDAATPPPRVLPQPIQVAAAVTSKVQISMGRQQAEDLLQDQSRLRRSAAQSTATIGEIGAAVPHAGDLMSPPMMCTPVMPRGHPSDKPKPASKRASNDGAEADTASGMAQQSGNGKPAIGQIAACNASKASSIFLTTPPPPTVPKVSSRTRKRSPRFRSSAATQPSGSAAEPPQGLIGQIQGVTPSMTQTQPSAQPAAPQPSRKPAGPSSAAKPPLPSSRKQRGPRMSRFAPQGARPAVQTAAVHAELGIPAVVPPPHSSQMAPASTSSTAALNASAAAAAGPMAQSVEQQPGSILATDNPDRVGSGTETSSVVEEVSDLGNQPLREVASTSLSQVRPEAAMTTPLVMGYASRQFEHPGMTPFPGPGTIRAQGAAAINDGSDVNSVADEGADEPLPEPQLPSLGPPGHTPFPRKMDASTTSPDSLSSSAPQQQIANPATGIVTSGLEQLMPAQQSGAAAHAEEGKGAVAAVPLHMLMQHLQGGLYDSPTANRPLKFVADSPPDSSPTTPPAQVSAGRWLVGPQSPPDALRAGDENSIHSEGVSFQLPGSPATGNAGTPTVQQTTHSPARTPVSPGRGSLDSWLRQTGLAPVVASPARSNLQALWAKAAEAKLLQAALEEAAEPPLATQPAEQANGSSLEAENAHLRAELENVQADLAYVRDSRIFPQQQPISEQALVAHTDAVAAKDAAEQMRQMAENAETVAFIFEAEKKALAEELDLALRRLAEAESAKRVEGARPGTPAKRLAQLQSQLDSARVVADAANKAVDEAALVADAARADKVAAKQEVQDLRQQLTEQLSAACRGTMSQDATIHDLYSQLEEALAALQQPRQQASTDQILDAQDKAEAAPDSQEAAVGEVVQLQDTSERQSHEDLQAQLAQAWEQASLMEEMWTEENAQLRAALEAAHEELQAALEHEEAASSAAGSPQGESLPQAQEPAGGSNAAVGTQVGASPTEGQESVLAAVTSPASKRETPGPPPLTTDSSHTPAHRAAACLADPTPTSAALGSPSDSEVDSPTGRGVQRLARSGIVSRSLAGGKWTPHIRDADEMISSTGRRSAPGTAQSNPVQAPKPTFFGPHRFFPGNGGVDVSLGSSASFRQLGKQPLGLQAALSPTISSPVWGQVANRLRQLRGDLDRAQASLGLQAEAAAAAGAGPLLGGRRLEACLDAEDQSDPAASPPSPAKSPSNLASILPAQETQRNGKEGMHGATGGAETASTITGDIVDESSPSSRGQSSVNDVPGASASGAEWVTAVQQKMAHVMSLASPAPSGTVPTGFKHANQLKNESSSSSPLEPPFQMSPQNGPAMVDTHSASPCSQPSPFAAQDGAEPANPAPRSGTLAWAGAVSSKANESTSRLLDDNAQPAHTLGPFHEFPDSPQECGSRQSEGSEGLIPLGDAPTAAWAQLHRSPTKSIAAGPASWASPARSDASAVSIGPRGSPQQDPRDPTASSSDDEDEPASSGKSSPPHFASFSASAGHDGSDSHAHRLQLGCEPATSAGGSGMSGTDSPTHSTGVLSRAVSGLSEAASISPRTVNRPRTARALLSRLALPGDGADVAFAGAPPAELAFPVHESRQGTQSQSSDVASPSSTQSSAVFATPMAGLAATPSSSWRRPASSMASGSLMDYATPMGTLEPPTPCSATPIAAAASSSSPHIPPGHQQAIAADISAAQGEAADDEQQATATVRSPTSNEGNPEPPRLSTLQLPEDAGASEDASVEASPKAENAVMVRGLETPQQQPRGIYGDSGTALLWCHERIDDDIPAAPLPVSILGPPPIYPVITSPTPARVMSTNSSSKSSPGHIESCNAAVATPVAALQPPAQAQRRASGIDEEDSQAAAASDKTHPTPAGRVGAQGTPGSGEWYRRILRTFDPATPEQPASGRGEYETDAHIPAQPQIMHRLAYACDSASATQPEQETEETLQILQETAVFSPAENNAAESVQPHLSQMASRILQPLQPTLAHAAAEQSPQNRASSPGLEGPELPFSQQGKGQAVSAAQAMQENDAAEQMPHQKATYPASVQGQAEGPGHLTALELPTPGVLQAITNTHSPSPSAGGAGNPWEGAQSPSPSGGDQSGAPTGSWWSSSSASNSFRGPASPGKGQTPSNSSSCRPPRPARQSSGGKTVQSKPPRPVPLTPALSTTGILDLPDSANRQGPDHHTVSQDVSDDSSTLLPSRPAGSSKGAAATGRKQDDAEFRRRAAALGIRISPYFRRP</sequence>
<feature type="compositionally biased region" description="Polar residues" evidence="2">
    <location>
        <begin position="436"/>
        <end position="450"/>
    </location>
</feature>
<feature type="region of interest" description="Disordered" evidence="2">
    <location>
        <begin position="1556"/>
        <end position="1581"/>
    </location>
</feature>
<feature type="region of interest" description="Disordered" evidence="2">
    <location>
        <begin position="143"/>
        <end position="564"/>
    </location>
</feature>
<feature type="compositionally biased region" description="Polar residues" evidence="2">
    <location>
        <begin position="1774"/>
        <end position="1787"/>
    </location>
</feature>
<feature type="compositionally biased region" description="Low complexity" evidence="2">
    <location>
        <begin position="2698"/>
        <end position="2713"/>
    </location>
</feature>
<feature type="compositionally biased region" description="Polar residues" evidence="2">
    <location>
        <begin position="379"/>
        <end position="394"/>
    </location>
</feature>
<feature type="region of interest" description="Disordered" evidence="2">
    <location>
        <begin position="2661"/>
        <end position="2715"/>
    </location>
</feature>
<feature type="region of interest" description="Disordered" evidence="2">
    <location>
        <begin position="3479"/>
        <end position="3524"/>
    </location>
</feature>
<feature type="compositionally biased region" description="Polar residues" evidence="2">
    <location>
        <begin position="1660"/>
        <end position="1678"/>
    </location>
</feature>
<feature type="compositionally biased region" description="Polar residues" evidence="2">
    <location>
        <begin position="25"/>
        <end position="42"/>
    </location>
</feature>
<feature type="compositionally biased region" description="Low complexity" evidence="2">
    <location>
        <begin position="1639"/>
        <end position="1652"/>
    </location>
</feature>
<feature type="compositionally biased region" description="Polar residues" evidence="2">
    <location>
        <begin position="3281"/>
        <end position="3292"/>
    </location>
</feature>
<feature type="compositionally biased region" description="Low complexity" evidence="2">
    <location>
        <begin position="3858"/>
        <end position="3874"/>
    </location>
</feature>
<feature type="region of interest" description="Disordered" evidence="2">
    <location>
        <begin position="3194"/>
        <end position="3305"/>
    </location>
</feature>
<feature type="compositionally biased region" description="Low complexity" evidence="2">
    <location>
        <begin position="2177"/>
        <end position="2191"/>
    </location>
</feature>
<feature type="compositionally biased region" description="Polar residues" evidence="2">
    <location>
        <begin position="2050"/>
        <end position="2061"/>
    </location>
</feature>
<feature type="region of interest" description="Disordered" evidence="2">
    <location>
        <begin position="4241"/>
        <end position="4476"/>
    </location>
</feature>
<gene>
    <name evidence="3" type="ORF">WJX74_007069</name>
</gene>
<keyword evidence="4" id="KW-1185">Reference proteome</keyword>
<feature type="compositionally biased region" description="Low complexity" evidence="2">
    <location>
        <begin position="4385"/>
        <end position="4401"/>
    </location>
</feature>
<feature type="compositionally biased region" description="Polar residues" evidence="2">
    <location>
        <begin position="2832"/>
        <end position="2848"/>
    </location>
</feature>
<feature type="region of interest" description="Disordered" evidence="2">
    <location>
        <begin position="2319"/>
        <end position="2401"/>
    </location>
</feature>
<feature type="region of interest" description="Disordered" evidence="2">
    <location>
        <begin position="2207"/>
        <end position="2292"/>
    </location>
</feature>
<feature type="region of interest" description="Disordered" evidence="2">
    <location>
        <begin position="883"/>
        <end position="903"/>
    </location>
</feature>
<feature type="region of interest" description="Disordered" evidence="2">
    <location>
        <begin position="3850"/>
        <end position="3874"/>
    </location>
</feature>
<feature type="compositionally biased region" description="Low complexity" evidence="2">
    <location>
        <begin position="1421"/>
        <end position="1432"/>
    </location>
</feature>
<feature type="compositionally biased region" description="Polar residues" evidence="2">
    <location>
        <begin position="463"/>
        <end position="476"/>
    </location>
</feature>
<comment type="caution">
    <text evidence="3">The sequence shown here is derived from an EMBL/GenBank/DDBJ whole genome shotgun (WGS) entry which is preliminary data.</text>
</comment>
<feature type="compositionally biased region" description="Low complexity" evidence="2">
    <location>
        <begin position="47"/>
        <end position="64"/>
    </location>
</feature>
<feature type="region of interest" description="Disordered" evidence="2">
    <location>
        <begin position="1594"/>
        <end position="1708"/>
    </location>
</feature>
<feature type="compositionally biased region" description="Low complexity" evidence="2">
    <location>
        <begin position="1793"/>
        <end position="1810"/>
    </location>
</feature>
<feature type="compositionally biased region" description="Pro residues" evidence="2">
    <location>
        <begin position="2677"/>
        <end position="2690"/>
    </location>
</feature>
<feature type="compositionally biased region" description="Low complexity" evidence="2">
    <location>
        <begin position="892"/>
        <end position="903"/>
    </location>
</feature>
<feature type="compositionally biased region" description="Low complexity" evidence="2">
    <location>
        <begin position="1369"/>
        <end position="1383"/>
    </location>
</feature>
<feature type="compositionally biased region" description="Low complexity" evidence="2">
    <location>
        <begin position="500"/>
        <end position="509"/>
    </location>
</feature>
<evidence type="ECO:0000256" key="2">
    <source>
        <dbReference type="SAM" id="MobiDB-lite"/>
    </source>
</evidence>
<feature type="compositionally biased region" description="Low complexity" evidence="2">
    <location>
        <begin position="2062"/>
        <end position="2077"/>
    </location>
</feature>
<feature type="compositionally biased region" description="Low complexity" evidence="2">
    <location>
        <begin position="4098"/>
        <end position="4107"/>
    </location>
</feature>
<feature type="compositionally biased region" description="Polar residues" evidence="2">
    <location>
        <begin position="4324"/>
        <end position="4333"/>
    </location>
</feature>
<feature type="region of interest" description="Disordered" evidence="2">
    <location>
        <begin position="3910"/>
        <end position="4004"/>
    </location>
</feature>
<feature type="compositionally biased region" description="Polar residues" evidence="2">
    <location>
        <begin position="549"/>
        <end position="560"/>
    </location>
</feature>
<feature type="region of interest" description="Disordered" evidence="2">
    <location>
        <begin position="1747"/>
        <end position="2191"/>
    </location>
</feature>
<feature type="region of interest" description="Disordered" evidence="2">
    <location>
        <begin position="1129"/>
        <end position="1290"/>
    </location>
</feature>
<feature type="compositionally biased region" description="Polar residues" evidence="2">
    <location>
        <begin position="1749"/>
        <end position="1758"/>
    </location>
</feature>
<feature type="compositionally biased region" description="Basic and acidic residues" evidence="2">
    <location>
        <begin position="184"/>
        <end position="198"/>
    </location>
</feature>
<feature type="compositionally biased region" description="Low complexity" evidence="2">
    <location>
        <begin position="2004"/>
        <end position="2036"/>
    </location>
</feature>
<evidence type="ECO:0000313" key="3">
    <source>
        <dbReference type="EMBL" id="KAK9833097.1"/>
    </source>
</evidence>
<feature type="region of interest" description="Disordered" evidence="2">
    <location>
        <begin position="1"/>
        <end position="113"/>
    </location>
</feature>
<reference evidence="3 4" key="1">
    <citation type="journal article" date="2024" name="Nat. Commun.">
        <title>Phylogenomics reveals the evolutionary origins of lichenization in chlorophyte algae.</title>
        <authorList>
            <person name="Puginier C."/>
            <person name="Libourel C."/>
            <person name="Otte J."/>
            <person name="Skaloud P."/>
            <person name="Haon M."/>
            <person name="Grisel S."/>
            <person name="Petersen M."/>
            <person name="Berrin J.G."/>
            <person name="Delaux P.M."/>
            <person name="Dal Grande F."/>
            <person name="Keller J."/>
        </authorList>
    </citation>
    <scope>NUCLEOTIDE SEQUENCE [LARGE SCALE GENOMIC DNA]</scope>
    <source>
        <strain evidence="3 4">SAG 2145</strain>
    </source>
</reference>
<keyword evidence="1" id="KW-0175">Coiled coil</keyword>
<feature type="compositionally biased region" description="Low complexity" evidence="2">
    <location>
        <begin position="2540"/>
        <end position="2568"/>
    </location>
</feature>
<feature type="compositionally biased region" description="Low complexity" evidence="2">
    <location>
        <begin position="3941"/>
        <end position="3954"/>
    </location>
</feature>
<feature type="compositionally biased region" description="Low complexity" evidence="2">
    <location>
        <begin position="3740"/>
        <end position="3759"/>
    </location>
</feature>